<evidence type="ECO:0000313" key="3">
    <source>
        <dbReference type="Proteomes" id="UP000054270"/>
    </source>
</evidence>
<feature type="region of interest" description="Disordered" evidence="1">
    <location>
        <begin position="111"/>
        <end position="274"/>
    </location>
</feature>
<feature type="compositionally biased region" description="Polar residues" evidence="1">
    <location>
        <begin position="111"/>
        <end position="126"/>
    </location>
</feature>
<feature type="compositionally biased region" description="Basic and acidic residues" evidence="1">
    <location>
        <begin position="232"/>
        <end position="242"/>
    </location>
</feature>
<feature type="compositionally biased region" description="Basic and acidic residues" evidence="1">
    <location>
        <begin position="53"/>
        <end position="75"/>
    </location>
</feature>
<keyword evidence="3" id="KW-1185">Reference proteome</keyword>
<dbReference type="STRING" id="945553.A0A0D2MJU7"/>
<sequence length="607" mass="67875">MHVDISKSPGEDIPGPPAAPLKKKRGRPPKSQTAPTPPSQLENGGNVAAATKPDARRSSQEVAAARENERKELDDLIRRGEEAKLRVAQMHIAEEEQDCNAWNPTRLSASLAWNRQPQPSTTQATILDSEDDDASGAKPSSGEEFNFMEVDEMPSESSDSQSDGEKMITKSGKQRAIPKKVEKGQTKNDIAVMAEKLRGKSQASGSNLKTIFQPSDTAPKKYANAGLKKNTAQKEKRPKEPDVIDPYQVGGLQDSDAVATQPKRPPQSLLPGLSRTQIPEALYSKSLQRNDARRNQLILLTFKARMEILLRLVKRSRPKKSKLKKVNTKANTNFSSDDGSHDLTKEFLDDPRWPKVFIPTLTHALYVSQAPFSNFTMESPEFLVIVQRVFDLAFPTIDFTLSPNNAIVKTSYERMKTRRSKIAGAIRDYIKDFLSQAPYANQPRAIRDYVHWALRPDGPAYYQAPTPENCIAPRGSSAYIAPEGFLQSEFIAPIAEKYLKYALNSVLHPTIGMQNPPKGLYVLILTAVERAFRAHITGAYTDPPVFGHQNYWSAMQDFYKILDLVSENRWKTILKFDAQDESLWQDNHADNSMISANRLQLYIPSSP</sequence>
<feature type="region of interest" description="Disordered" evidence="1">
    <location>
        <begin position="1"/>
        <end position="75"/>
    </location>
</feature>
<feature type="compositionally biased region" description="Polar residues" evidence="1">
    <location>
        <begin position="30"/>
        <end position="43"/>
    </location>
</feature>
<evidence type="ECO:0000256" key="1">
    <source>
        <dbReference type="SAM" id="MobiDB-lite"/>
    </source>
</evidence>
<gene>
    <name evidence="2" type="ORF">HYPSUDRAFT_136763</name>
</gene>
<accession>A0A0D2MJU7</accession>
<reference evidence="3" key="1">
    <citation type="submission" date="2014-04" db="EMBL/GenBank/DDBJ databases">
        <title>Evolutionary Origins and Diversification of the Mycorrhizal Mutualists.</title>
        <authorList>
            <consortium name="DOE Joint Genome Institute"/>
            <consortium name="Mycorrhizal Genomics Consortium"/>
            <person name="Kohler A."/>
            <person name="Kuo A."/>
            <person name="Nagy L.G."/>
            <person name="Floudas D."/>
            <person name="Copeland A."/>
            <person name="Barry K.W."/>
            <person name="Cichocki N."/>
            <person name="Veneault-Fourrey C."/>
            <person name="LaButti K."/>
            <person name="Lindquist E.A."/>
            <person name="Lipzen A."/>
            <person name="Lundell T."/>
            <person name="Morin E."/>
            <person name="Murat C."/>
            <person name="Riley R."/>
            <person name="Ohm R."/>
            <person name="Sun H."/>
            <person name="Tunlid A."/>
            <person name="Henrissat B."/>
            <person name="Grigoriev I.V."/>
            <person name="Hibbett D.S."/>
            <person name="Martin F."/>
        </authorList>
    </citation>
    <scope>NUCLEOTIDE SEQUENCE [LARGE SCALE GENOMIC DNA]</scope>
    <source>
        <strain evidence="3">FD-334 SS-4</strain>
    </source>
</reference>
<dbReference type="OMA" id="ENCIAPR"/>
<name>A0A0D2MJU7_HYPSF</name>
<feature type="compositionally biased region" description="Polar residues" evidence="1">
    <location>
        <begin position="328"/>
        <end position="337"/>
    </location>
</feature>
<dbReference type="EMBL" id="KN817539">
    <property type="protein sequence ID" value="KJA23978.1"/>
    <property type="molecule type" value="Genomic_DNA"/>
</dbReference>
<dbReference type="Proteomes" id="UP000054270">
    <property type="component" value="Unassembled WGS sequence"/>
</dbReference>
<proteinExistence type="predicted"/>
<feature type="region of interest" description="Disordered" evidence="1">
    <location>
        <begin position="321"/>
        <end position="341"/>
    </location>
</feature>
<organism evidence="2 3">
    <name type="scientific">Hypholoma sublateritium (strain FD-334 SS-4)</name>
    <dbReference type="NCBI Taxonomy" id="945553"/>
    <lineage>
        <taxon>Eukaryota</taxon>
        <taxon>Fungi</taxon>
        <taxon>Dikarya</taxon>
        <taxon>Basidiomycota</taxon>
        <taxon>Agaricomycotina</taxon>
        <taxon>Agaricomycetes</taxon>
        <taxon>Agaricomycetidae</taxon>
        <taxon>Agaricales</taxon>
        <taxon>Agaricineae</taxon>
        <taxon>Strophariaceae</taxon>
        <taxon>Hypholoma</taxon>
    </lineage>
</organism>
<feature type="compositionally biased region" description="Polar residues" evidence="1">
    <location>
        <begin position="201"/>
        <end position="216"/>
    </location>
</feature>
<dbReference type="AlphaFoldDB" id="A0A0D2MJU7"/>
<evidence type="ECO:0000313" key="2">
    <source>
        <dbReference type="EMBL" id="KJA23978.1"/>
    </source>
</evidence>
<dbReference type="OrthoDB" id="3190308at2759"/>
<protein>
    <submittedName>
        <fullName evidence="2">Uncharacterized protein</fullName>
    </submittedName>
</protein>